<evidence type="ECO:0000313" key="2">
    <source>
        <dbReference type="EMBL" id="ANI87833.1"/>
    </source>
</evidence>
<protein>
    <submittedName>
        <fullName evidence="2">Chitin deacetylase 5</fullName>
    </submittedName>
</protein>
<dbReference type="GO" id="GO:0005975">
    <property type="term" value="P:carbohydrate metabolic process"/>
    <property type="evidence" value="ECO:0007669"/>
    <property type="project" value="InterPro"/>
</dbReference>
<keyword evidence="1" id="KW-0732">Signal</keyword>
<accession>A0A3G1DL88</accession>
<dbReference type="PANTHER" id="PTHR45985:SF8">
    <property type="entry name" value="CHITIN DEACETYLASE-LIKE 9, ISOFORM A"/>
    <property type="match status" value="1"/>
</dbReference>
<dbReference type="Gene3D" id="3.20.20.370">
    <property type="entry name" value="Glycoside hydrolase/deacetylase"/>
    <property type="match status" value="1"/>
</dbReference>
<feature type="signal peptide" evidence="1">
    <location>
        <begin position="1"/>
        <end position="32"/>
    </location>
</feature>
<name>A0A3G1DL88_HOLOL</name>
<dbReference type="InterPro" id="IPR011330">
    <property type="entry name" value="Glyco_hydro/deAcase_b/a-brl"/>
</dbReference>
<evidence type="ECO:0000256" key="1">
    <source>
        <dbReference type="SAM" id="SignalP"/>
    </source>
</evidence>
<feature type="chain" id="PRO_5018028224" evidence="1">
    <location>
        <begin position="33"/>
        <end position="379"/>
    </location>
</feature>
<dbReference type="SUPFAM" id="SSF88713">
    <property type="entry name" value="Glycoside hydrolase/deacetylase"/>
    <property type="match status" value="1"/>
</dbReference>
<dbReference type="InterPro" id="IPR052740">
    <property type="entry name" value="CE4"/>
</dbReference>
<dbReference type="AlphaFoldDB" id="A0A3G1DL88"/>
<organism evidence="2">
    <name type="scientific">Holotrichia oblita</name>
    <name type="common">Chafer beetle</name>
    <dbReference type="NCBI Taxonomy" id="644536"/>
    <lineage>
        <taxon>Eukaryota</taxon>
        <taxon>Metazoa</taxon>
        <taxon>Ecdysozoa</taxon>
        <taxon>Arthropoda</taxon>
        <taxon>Hexapoda</taxon>
        <taxon>Insecta</taxon>
        <taxon>Pterygota</taxon>
        <taxon>Neoptera</taxon>
        <taxon>Endopterygota</taxon>
        <taxon>Coleoptera</taxon>
        <taxon>Polyphaga</taxon>
        <taxon>Scarabaeiformia</taxon>
        <taxon>Scarabaeidae</taxon>
        <taxon>Melolonthinae</taxon>
        <taxon>Holotrichia</taxon>
    </lineage>
</organism>
<dbReference type="PANTHER" id="PTHR45985">
    <property type="match status" value="1"/>
</dbReference>
<dbReference type="GO" id="GO:0016787">
    <property type="term" value="F:hydrolase activity"/>
    <property type="evidence" value="ECO:0007669"/>
    <property type="project" value="UniProtKB-ARBA"/>
</dbReference>
<proteinExistence type="evidence at transcript level"/>
<sequence length="379" mass="42116">MGTVYECSTTKIIMNTLLTVAISSVLLALVAGQCVQETNCMLANGCVCASRDPPIEGIIPQFVTVTFHDAVSSEYMDSIYYPLLANLRNPNGDPASATFYVPHEYTDYSLVNELYNLGFEIGVHSITRDYSSEYWTNADVNTLVEEFYGQKQIISRFANIPIGDIVGARVPNFQNAGNNLYLAYQQSNIEYDNTWTARSTDRFFPFSLDQVNENVPCIIGECPDTQFPGIWAAPVIDLESNGIECNNLLACIIEDDAQKISDWLYAQFMESYMGNRAPITLAASAAWFLTYENAYAGFSSFLSTISNLNTVYLVSHKQVIDYMKNPVPVSEYVPTEVGGDATCSRRSCPLRFNDEIRYMVVCTAACPASYPWLGNPNGI</sequence>
<reference evidence="2" key="1">
    <citation type="submission" date="2016-06" db="EMBL/GenBank/DDBJ databases">
        <authorList>
            <person name="Gao Y."/>
        </authorList>
    </citation>
    <scope>NUCLEOTIDE SEQUENCE</scope>
</reference>
<dbReference type="EMBL" id="KX351422">
    <property type="protein sequence ID" value="ANI87833.1"/>
    <property type="molecule type" value="mRNA"/>
</dbReference>
<gene>
    <name evidence="2" type="primary">CDA5</name>
</gene>